<organism evidence="1 2">
    <name type="scientific">Algibacter lectus</name>
    <dbReference type="NCBI Taxonomy" id="221126"/>
    <lineage>
        <taxon>Bacteria</taxon>
        <taxon>Pseudomonadati</taxon>
        <taxon>Bacteroidota</taxon>
        <taxon>Flavobacteriia</taxon>
        <taxon>Flavobacteriales</taxon>
        <taxon>Flavobacteriaceae</taxon>
        <taxon>Algibacter</taxon>
    </lineage>
</organism>
<gene>
    <name evidence="1" type="ORF">JCM19300_1626</name>
</gene>
<proteinExistence type="predicted"/>
<accession>A0A090VCG2</accession>
<evidence type="ECO:0000313" key="1">
    <source>
        <dbReference type="EMBL" id="GAL61803.1"/>
    </source>
</evidence>
<sequence>MLFLLITTLSFSQITVSGNVTDNNGEPIAGANVIVKGTSKGYFRLQWKLPN</sequence>
<protein>
    <recommendedName>
        <fullName evidence="3">TonB-dependent receptor</fullName>
    </recommendedName>
</protein>
<reference evidence="1 2" key="1">
    <citation type="journal article" date="2014" name="Genome Announc.">
        <title>Draft Genome Sequences of Marine Flavobacterium Algibacter lectus Strains SS8 and NR4.</title>
        <authorList>
            <person name="Takatani N."/>
            <person name="Nakanishi M."/>
            <person name="Meirelles P."/>
            <person name="Mino S."/>
            <person name="Suda W."/>
            <person name="Oshima K."/>
            <person name="Hattori M."/>
            <person name="Ohkuma M."/>
            <person name="Hosokawa M."/>
            <person name="Miyashita K."/>
            <person name="Thompson F.L."/>
            <person name="Niwa A."/>
            <person name="Sawabe T."/>
            <person name="Sawabe T."/>
        </authorList>
    </citation>
    <scope>NUCLEOTIDE SEQUENCE [LARGE SCALE GENOMIC DNA]</scope>
    <source>
        <strain evidence="1 2">JCM 19300</strain>
    </source>
</reference>
<dbReference type="Proteomes" id="UP000029644">
    <property type="component" value="Unassembled WGS sequence"/>
</dbReference>
<dbReference type="InterPro" id="IPR008969">
    <property type="entry name" value="CarboxyPept-like_regulatory"/>
</dbReference>
<evidence type="ECO:0000313" key="2">
    <source>
        <dbReference type="Proteomes" id="UP000029644"/>
    </source>
</evidence>
<dbReference type="SUPFAM" id="SSF49464">
    <property type="entry name" value="Carboxypeptidase regulatory domain-like"/>
    <property type="match status" value="1"/>
</dbReference>
<dbReference type="AlphaFoldDB" id="A0A090VCG2"/>
<comment type="caution">
    <text evidence="1">The sequence shown here is derived from an EMBL/GenBank/DDBJ whole genome shotgun (WGS) entry which is preliminary data.</text>
</comment>
<evidence type="ECO:0008006" key="3">
    <source>
        <dbReference type="Google" id="ProtNLM"/>
    </source>
</evidence>
<dbReference type="EMBL" id="BBNQ01000003">
    <property type="protein sequence ID" value="GAL61803.1"/>
    <property type="molecule type" value="Genomic_DNA"/>
</dbReference>
<name>A0A090VCG2_9FLAO</name>
<dbReference type="Gene3D" id="2.60.40.1120">
    <property type="entry name" value="Carboxypeptidase-like, regulatory domain"/>
    <property type="match status" value="1"/>
</dbReference>